<dbReference type="EMBL" id="JAVHNR010000005">
    <property type="protein sequence ID" value="KAK6342611.1"/>
    <property type="molecule type" value="Genomic_DNA"/>
</dbReference>
<gene>
    <name evidence="1" type="ORF">TWF718_008007</name>
</gene>
<dbReference type="Proteomes" id="UP001313282">
    <property type="component" value="Unassembled WGS sequence"/>
</dbReference>
<reference evidence="1 2" key="1">
    <citation type="submission" date="2019-10" db="EMBL/GenBank/DDBJ databases">
        <authorList>
            <person name="Palmer J.M."/>
        </authorList>
    </citation>
    <scope>NUCLEOTIDE SEQUENCE [LARGE SCALE GENOMIC DNA]</scope>
    <source>
        <strain evidence="1 2">TWF718</strain>
    </source>
</reference>
<keyword evidence="2" id="KW-1185">Reference proteome</keyword>
<dbReference type="AlphaFoldDB" id="A0AAN8RGY3"/>
<evidence type="ECO:0000313" key="1">
    <source>
        <dbReference type="EMBL" id="KAK6342611.1"/>
    </source>
</evidence>
<accession>A0AAN8RGY3</accession>
<protein>
    <submittedName>
        <fullName evidence="1">Uncharacterized protein</fullName>
    </submittedName>
</protein>
<evidence type="ECO:0000313" key="2">
    <source>
        <dbReference type="Proteomes" id="UP001313282"/>
    </source>
</evidence>
<sequence>MDPTPGRSIDLPQRFELPAANGPHSLSMQLNNRLVQWMCLRIYGIETSRRIPVILKFCLASLRRIQSACIAHLTALLITRTS</sequence>
<organism evidence="1 2">
    <name type="scientific">Orbilia javanica</name>
    <dbReference type="NCBI Taxonomy" id="47235"/>
    <lineage>
        <taxon>Eukaryota</taxon>
        <taxon>Fungi</taxon>
        <taxon>Dikarya</taxon>
        <taxon>Ascomycota</taxon>
        <taxon>Pezizomycotina</taxon>
        <taxon>Orbiliomycetes</taxon>
        <taxon>Orbiliales</taxon>
        <taxon>Orbiliaceae</taxon>
        <taxon>Orbilia</taxon>
    </lineage>
</organism>
<proteinExistence type="predicted"/>
<comment type="caution">
    <text evidence="1">The sequence shown here is derived from an EMBL/GenBank/DDBJ whole genome shotgun (WGS) entry which is preliminary data.</text>
</comment>
<name>A0AAN8RGY3_9PEZI</name>